<feature type="compositionally biased region" description="Basic and acidic residues" evidence="1">
    <location>
        <begin position="26"/>
        <end position="46"/>
    </location>
</feature>
<dbReference type="EMBL" id="ML179158">
    <property type="protein sequence ID" value="THU97293.1"/>
    <property type="molecule type" value="Genomic_DNA"/>
</dbReference>
<gene>
    <name evidence="2" type="ORF">K435DRAFT_796596</name>
</gene>
<reference evidence="2 3" key="1">
    <citation type="journal article" date="2019" name="Nat. Ecol. Evol.">
        <title>Megaphylogeny resolves global patterns of mushroom evolution.</title>
        <authorList>
            <person name="Varga T."/>
            <person name="Krizsan K."/>
            <person name="Foldi C."/>
            <person name="Dima B."/>
            <person name="Sanchez-Garcia M."/>
            <person name="Sanchez-Ramirez S."/>
            <person name="Szollosi G.J."/>
            <person name="Szarkandi J.G."/>
            <person name="Papp V."/>
            <person name="Albert L."/>
            <person name="Andreopoulos W."/>
            <person name="Angelini C."/>
            <person name="Antonin V."/>
            <person name="Barry K.W."/>
            <person name="Bougher N.L."/>
            <person name="Buchanan P."/>
            <person name="Buyck B."/>
            <person name="Bense V."/>
            <person name="Catcheside P."/>
            <person name="Chovatia M."/>
            <person name="Cooper J."/>
            <person name="Damon W."/>
            <person name="Desjardin D."/>
            <person name="Finy P."/>
            <person name="Geml J."/>
            <person name="Haridas S."/>
            <person name="Hughes K."/>
            <person name="Justo A."/>
            <person name="Karasinski D."/>
            <person name="Kautmanova I."/>
            <person name="Kiss B."/>
            <person name="Kocsube S."/>
            <person name="Kotiranta H."/>
            <person name="LaButti K.M."/>
            <person name="Lechner B.E."/>
            <person name="Liimatainen K."/>
            <person name="Lipzen A."/>
            <person name="Lukacs Z."/>
            <person name="Mihaltcheva S."/>
            <person name="Morgado L.N."/>
            <person name="Niskanen T."/>
            <person name="Noordeloos M.E."/>
            <person name="Ohm R.A."/>
            <person name="Ortiz-Santana B."/>
            <person name="Ovrebo C."/>
            <person name="Racz N."/>
            <person name="Riley R."/>
            <person name="Savchenko A."/>
            <person name="Shiryaev A."/>
            <person name="Soop K."/>
            <person name="Spirin V."/>
            <person name="Szebenyi C."/>
            <person name="Tomsovsky M."/>
            <person name="Tulloss R.E."/>
            <person name="Uehling J."/>
            <person name="Grigoriev I.V."/>
            <person name="Vagvolgyi C."/>
            <person name="Papp T."/>
            <person name="Martin F.M."/>
            <person name="Miettinen O."/>
            <person name="Hibbett D.S."/>
            <person name="Nagy L.G."/>
        </authorList>
    </citation>
    <scope>NUCLEOTIDE SEQUENCE [LARGE SCALE GENOMIC DNA]</scope>
    <source>
        <strain evidence="2 3">CBS 962.96</strain>
    </source>
</reference>
<evidence type="ECO:0000313" key="2">
    <source>
        <dbReference type="EMBL" id="THU97293.1"/>
    </source>
</evidence>
<accession>A0A4S8M6A4</accession>
<feature type="region of interest" description="Disordered" evidence="1">
    <location>
        <begin position="80"/>
        <end position="126"/>
    </location>
</feature>
<name>A0A4S8M6A4_DENBC</name>
<sequence>MKVANVAKAAKGNGSIEELQGEVDEQVVKERGKEKPEDKENGKEEAEAAYPGEKGVQNYHANKESRLQKLKDLTETWDGKEMDVKREKENDSCRDRSEKETNSHKDYWRKGGEEIHNDKKEICKER</sequence>
<feature type="region of interest" description="Disordered" evidence="1">
    <location>
        <begin position="1"/>
        <end position="67"/>
    </location>
</feature>
<protein>
    <submittedName>
        <fullName evidence="2">Uncharacterized protein</fullName>
    </submittedName>
</protein>
<evidence type="ECO:0000313" key="3">
    <source>
        <dbReference type="Proteomes" id="UP000297245"/>
    </source>
</evidence>
<dbReference type="Proteomes" id="UP000297245">
    <property type="component" value="Unassembled WGS sequence"/>
</dbReference>
<keyword evidence="3" id="KW-1185">Reference proteome</keyword>
<feature type="compositionally biased region" description="Low complexity" evidence="1">
    <location>
        <begin position="1"/>
        <end position="14"/>
    </location>
</feature>
<organism evidence="2 3">
    <name type="scientific">Dendrothele bispora (strain CBS 962.96)</name>
    <dbReference type="NCBI Taxonomy" id="1314807"/>
    <lineage>
        <taxon>Eukaryota</taxon>
        <taxon>Fungi</taxon>
        <taxon>Dikarya</taxon>
        <taxon>Basidiomycota</taxon>
        <taxon>Agaricomycotina</taxon>
        <taxon>Agaricomycetes</taxon>
        <taxon>Agaricomycetidae</taxon>
        <taxon>Agaricales</taxon>
        <taxon>Agaricales incertae sedis</taxon>
        <taxon>Dendrothele</taxon>
    </lineage>
</organism>
<dbReference type="AlphaFoldDB" id="A0A4S8M6A4"/>
<proteinExistence type="predicted"/>
<evidence type="ECO:0000256" key="1">
    <source>
        <dbReference type="SAM" id="MobiDB-lite"/>
    </source>
</evidence>